<dbReference type="EMBL" id="BMGI01000001">
    <property type="protein sequence ID" value="GGD21134.1"/>
    <property type="molecule type" value="Genomic_DNA"/>
</dbReference>
<comment type="caution">
    <text evidence="3">The sequence shown here is derived from an EMBL/GenBank/DDBJ whole genome shotgun (WGS) entry which is preliminary data.</text>
</comment>
<proteinExistence type="inferred from homology"/>
<dbReference type="InterPro" id="IPR005545">
    <property type="entry name" value="YCII"/>
</dbReference>
<dbReference type="SUPFAM" id="SSF54909">
    <property type="entry name" value="Dimeric alpha+beta barrel"/>
    <property type="match status" value="1"/>
</dbReference>
<accession>A0ABQ1QAI5</accession>
<feature type="domain" description="YCII-related" evidence="2">
    <location>
        <begin position="2"/>
        <end position="85"/>
    </location>
</feature>
<evidence type="ECO:0000259" key="2">
    <source>
        <dbReference type="Pfam" id="PF03795"/>
    </source>
</evidence>
<dbReference type="PANTHER" id="PTHR33606">
    <property type="entry name" value="PROTEIN YCII"/>
    <property type="match status" value="1"/>
</dbReference>
<dbReference type="InterPro" id="IPR051807">
    <property type="entry name" value="Sec-metab_biosynth-assoc"/>
</dbReference>
<dbReference type="PANTHER" id="PTHR33606:SF3">
    <property type="entry name" value="PROTEIN YCII"/>
    <property type="match status" value="1"/>
</dbReference>
<organism evidence="3 4">
    <name type="scientific">Sinisalibacter lacisalsi</name>
    <dbReference type="NCBI Taxonomy" id="1526570"/>
    <lineage>
        <taxon>Bacteria</taxon>
        <taxon>Pseudomonadati</taxon>
        <taxon>Pseudomonadota</taxon>
        <taxon>Alphaproteobacteria</taxon>
        <taxon>Rhodobacterales</taxon>
        <taxon>Roseobacteraceae</taxon>
        <taxon>Sinisalibacter</taxon>
    </lineage>
</organism>
<evidence type="ECO:0000313" key="3">
    <source>
        <dbReference type="EMBL" id="GGD21134.1"/>
    </source>
</evidence>
<dbReference type="InterPro" id="IPR011008">
    <property type="entry name" value="Dimeric_a/b-barrel"/>
</dbReference>
<dbReference type="Proteomes" id="UP000617355">
    <property type="component" value="Unassembled WGS sequence"/>
</dbReference>
<sequence length="89" mass="9717">MFALICTDKPGGLDIRKANRAKHLDYIAETGVVMQAGPFLDEAGQMSGSLVILDLDDRHEAEAWAKGDPYAVAGLFAEVRIEEWKKVVG</sequence>
<reference evidence="4" key="1">
    <citation type="journal article" date="2019" name="Int. J. Syst. Evol. Microbiol.">
        <title>The Global Catalogue of Microorganisms (GCM) 10K type strain sequencing project: providing services to taxonomists for standard genome sequencing and annotation.</title>
        <authorList>
            <consortium name="The Broad Institute Genomics Platform"/>
            <consortium name="The Broad Institute Genome Sequencing Center for Infectious Disease"/>
            <person name="Wu L."/>
            <person name="Ma J."/>
        </authorList>
    </citation>
    <scope>NUCLEOTIDE SEQUENCE [LARGE SCALE GENOMIC DNA]</scope>
    <source>
        <strain evidence="4">CGMCC 1.12922</strain>
    </source>
</reference>
<protein>
    <recommendedName>
        <fullName evidence="2">YCII-related domain-containing protein</fullName>
    </recommendedName>
</protein>
<evidence type="ECO:0000256" key="1">
    <source>
        <dbReference type="ARBA" id="ARBA00007689"/>
    </source>
</evidence>
<dbReference type="RefSeq" id="WP_188525750.1">
    <property type="nucleotide sequence ID" value="NZ_BMGI01000001.1"/>
</dbReference>
<evidence type="ECO:0000313" key="4">
    <source>
        <dbReference type="Proteomes" id="UP000617355"/>
    </source>
</evidence>
<keyword evidence="4" id="KW-1185">Reference proteome</keyword>
<dbReference type="Pfam" id="PF03795">
    <property type="entry name" value="YCII"/>
    <property type="match status" value="1"/>
</dbReference>
<dbReference type="Gene3D" id="3.30.70.1060">
    <property type="entry name" value="Dimeric alpha+beta barrel"/>
    <property type="match status" value="1"/>
</dbReference>
<name>A0ABQ1QAI5_9RHOB</name>
<gene>
    <name evidence="3" type="ORF">GCM10011358_02030</name>
</gene>
<comment type="similarity">
    <text evidence="1">Belongs to the YciI family.</text>
</comment>